<evidence type="ECO:0000256" key="2">
    <source>
        <dbReference type="ARBA" id="ARBA00023015"/>
    </source>
</evidence>
<evidence type="ECO:0000259" key="6">
    <source>
        <dbReference type="PROSITE" id="PS50043"/>
    </source>
</evidence>
<evidence type="ECO:0000259" key="7">
    <source>
        <dbReference type="PROSITE" id="PS50110"/>
    </source>
</evidence>
<evidence type="ECO:0000313" key="8">
    <source>
        <dbReference type="EMBL" id="SCF36716.1"/>
    </source>
</evidence>
<keyword evidence="9" id="KW-1185">Reference proteome</keyword>
<dbReference type="PROSITE" id="PS50043">
    <property type="entry name" value="HTH_LUXR_2"/>
    <property type="match status" value="1"/>
</dbReference>
<keyword evidence="2" id="KW-0805">Transcription regulation</keyword>
<dbReference type="CDD" id="cd06170">
    <property type="entry name" value="LuxR_C_like"/>
    <property type="match status" value="1"/>
</dbReference>
<evidence type="ECO:0000313" key="9">
    <source>
        <dbReference type="Proteomes" id="UP000198551"/>
    </source>
</evidence>
<dbReference type="AlphaFoldDB" id="A0A1C4ZUY6"/>
<dbReference type="SMART" id="SM00421">
    <property type="entry name" value="HTH_LUXR"/>
    <property type="match status" value="1"/>
</dbReference>
<evidence type="ECO:0000256" key="1">
    <source>
        <dbReference type="ARBA" id="ARBA00022553"/>
    </source>
</evidence>
<feature type="domain" description="Response regulatory" evidence="7">
    <location>
        <begin position="7"/>
        <end position="124"/>
    </location>
</feature>
<dbReference type="GO" id="GO:0006355">
    <property type="term" value="P:regulation of DNA-templated transcription"/>
    <property type="evidence" value="ECO:0007669"/>
    <property type="project" value="InterPro"/>
</dbReference>
<dbReference type="PROSITE" id="PS00622">
    <property type="entry name" value="HTH_LUXR_1"/>
    <property type="match status" value="1"/>
</dbReference>
<reference evidence="9" key="1">
    <citation type="submission" date="2016-06" db="EMBL/GenBank/DDBJ databases">
        <authorList>
            <person name="Varghese N."/>
        </authorList>
    </citation>
    <scope>NUCLEOTIDE SEQUENCE [LARGE SCALE GENOMIC DNA]</scope>
    <source>
        <strain evidence="9">DSM 45555</strain>
    </source>
</reference>
<dbReference type="InterPro" id="IPR011006">
    <property type="entry name" value="CheY-like_superfamily"/>
</dbReference>
<dbReference type="Pfam" id="PF00072">
    <property type="entry name" value="Response_reg"/>
    <property type="match status" value="1"/>
</dbReference>
<dbReference type="PANTHER" id="PTHR43214">
    <property type="entry name" value="TWO-COMPONENT RESPONSE REGULATOR"/>
    <property type="match status" value="1"/>
</dbReference>
<dbReference type="InterPro" id="IPR016032">
    <property type="entry name" value="Sig_transdc_resp-reg_C-effctor"/>
</dbReference>
<dbReference type="CDD" id="cd17535">
    <property type="entry name" value="REC_NarL-like"/>
    <property type="match status" value="1"/>
</dbReference>
<keyword evidence="1 5" id="KW-0597">Phosphoprotein</keyword>
<accession>A0A1C4ZUY6</accession>
<feature type="modified residue" description="4-aspartylphosphate" evidence="5">
    <location>
        <position position="58"/>
    </location>
</feature>
<feature type="domain" description="HTH luxR-type" evidence="6">
    <location>
        <begin position="150"/>
        <end position="215"/>
    </location>
</feature>
<dbReference type="SUPFAM" id="SSF52172">
    <property type="entry name" value="CheY-like"/>
    <property type="match status" value="1"/>
</dbReference>
<gene>
    <name evidence="8" type="ORF">GA0070215_120126</name>
</gene>
<sequence>MTEPLITVLIADDQDLVRTGFALVVNSAPDMRVVATAATGKEAVALAAEHCPDVILMDIRMPDTDGIIATRTILAAPGPTPKIVALTTYDNDDYATRILNAGASGYLLKDATAEGLTAAIRTVHRGGSVIAPSTTRRLVGGHASSPSIRDTTAAVGFTAREQDVFDLIVAGASNAEIAQRLHLAEVTVKTHVGRVLAKLGVRDRVNIVIWAYRNGVVR</sequence>
<dbReference type="GO" id="GO:0000160">
    <property type="term" value="P:phosphorelay signal transduction system"/>
    <property type="evidence" value="ECO:0007669"/>
    <property type="project" value="InterPro"/>
</dbReference>
<evidence type="ECO:0000256" key="3">
    <source>
        <dbReference type="ARBA" id="ARBA00023125"/>
    </source>
</evidence>
<organism evidence="8 9">
    <name type="scientific">Micromonospora marina</name>
    <dbReference type="NCBI Taxonomy" id="307120"/>
    <lineage>
        <taxon>Bacteria</taxon>
        <taxon>Bacillati</taxon>
        <taxon>Actinomycetota</taxon>
        <taxon>Actinomycetes</taxon>
        <taxon>Micromonosporales</taxon>
        <taxon>Micromonosporaceae</taxon>
        <taxon>Micromonospora</taxon>
    </lineage>
</organism>
<keyword evidence="3" id="KW-0238">DNA-binding</keyword>
<keyword evidence="4" id="KW-0804">Transcription</keyword>
<dbReference type="Proteomes" id="UP000198551">
    <property type="component" value="Unassembled WGS sequence"/>
</dbReference>
<dbReference type="InterPro" id="IPR001789">
    <property type="entry name" value="Sig_transdc_resp-reg_receiver"/>
</dbReference>
<dbReference type="GO" id="GO:0003677">
    <property type="term" value="F:DNA binding"/>
    <property type="evidence" value="ECO:0007669"/>
    <property type="project" value="UniProtKB-KW"/>
</dbReference>
<dbReference type="PRINTS" id="PR00038">
    <property type="entry name" value="HTHLUXR"/>
</dbReference>
<evidence type="ECO:0000256" key="5">
    <source>
        <dbReference type="PROSITE-ProRule" id="PRU00169"/>
    </source>
</evidence>
<dbReference type="EMBL" id="FMCV01000020">
    <property type="protein sequence ID" value="SCF36716.1"/>
    <property type="molecule type" value="Genomic_DNA"/>
</dbReference>
<name>A0A1C4ZUY6_9ACTN</name>
<evidence type="ECO:0000256" key="4">
    <source>
        <dbReference type="ARBA" id="ARBA00023163"/>
    </source>
</evidence>
<dbReference type="InterPro" id="IPR039420">
    <property type="entry name" value="WalR-like"/>
</dbReference>
<dbReference type="InterPro" id="IPR058245">
    <property type="entry name" value="NreC/VraR/RcsB-like_REC"/>
</dbReference>
<dbReference type="InterPro" id="IPR000792">
    <property type="entry name" value="Tscrpt_reg_LuxR_C"/>
</dbReference>
<dbReference type="PANTHER" id="PTHR43214:SF24">
    <property type="entry name" value="TRANSCRIPTIONAL REGULATORY PROTEIN NARL-RELATED"/>
    <property type="match status" value="1"/>
</dbReference>
<proteinExistence type="predicted"/>
<dbReference type="RefSeq" id="WP_091048965.1">
    <property type="nucleotide sequence ID" value="NZ_FMCV01000020.1"/>
</dbReference>
<dbReference type="Gene3D" id="3.40.50.2300">
    <property type="match status" value="1"/>
</dbReference>
<dbReference type="SUPFAM" id="SSF46894">
    <property type="entry name" value="C-terminal effector domain of the bipartite response regulators"/>
    <property type="match status" value="1"/>
</dbReference>
<dbReference type="SMART" id="SM00448">
    <property type="entry name" value="REC"/>
    <property type="match status" value="1"/>
</dbReference>
<protein>
    <submittedName>
        <fullName evidence="8">Two component transcriptional regulator, LuxR family</fullName>
    </submittedName>
</protein>
<dbReference type="PROSITE" id="PS50110">
    <property type="entry name" value="RESPONSE_REGULATORY"/>
    <property type="match status" value="1"/>
</dbReference>
<dbReference type="Pfam" id="PF00196">
    <property type="entry name" value="GerE"/>
    <property type="match status" value="1"/>
</dbReference>